<feature type="compositionally biased region" description="Basic and acidic residues" evidence="2">
    <location>
        <begin position="892"/>
        <end position="902"/>
    </location>
</feature>
<dbReference type="Proteomes" id="UP000038040">
    <property type="component" value="Unplaced"/>
</dbReference>
<keyword evidence="5" id="KW-1185">Reference proteome</keyword>
<evidence type="ECO:0000313" key="5">
    <source>
        <dbReference type="Proteomes" id="UP000274756"/>
    </source>
</evidence>
<evidence type="ECO:0000313" key="6">
    <source>
        <dbReference type="WBParaSite" id="DME_0001038701-mRNA-1"/>
    </source>
</evidence>
<feature type="region of interest" description="Disordered" evidence="2">
    <location>
        <begin position="1"/>
        <end position="25"/>
    </location>
</feature>
<feature type="region of interest" description="Disordered" evidence="2">
    <location>
        <begin position="879"/>
        <end position="911"/>
    </location>
</feature>
<organism evidence="4 6">
    <name type="scientific">Dracunculus medinensis</name>
    <name type="common">Guinea worm</name>
    <dbReference type="NCBI Taxonomy" id="318479"/>
    <lineage>
        <taxon>Eukaryota</taxon>
        <taxon>Metazoa</taxon>
        <taxon>Ecdysozoa</taxon>
        <taxon>Nematoda</taxon>
        <taxon>Chromadorea</taxon>
        <taxon>Rhabditida</taxon>
        <taxon>Spirurina</taxon>
        <taxon>Dracunculoidea</taxon>
        <taxon>Dracunculidae</taxon>
        <taxon>Dracunculus</taxon>
    </lineage>
</organism>
<evidence type="ECO:0000313" key="3">
    <source>
        <dbReference type="EMBL" id="VDN53884.1"/>
    </source>
</evidence>
<feature type="compositionally biased region" description="Basic residues" evidence="2">
    <location>
        <begin position="12"/>
        <end position="25"/>
    </location>
</feature>
<accession>A0A0N4UQT2</accession>
<dbReference type="WBParaSite" id="DME_0001038701-mRNA-1">
    <property type="protein sequence ID" value="DME_0001038701-mRNA-1"/>
    <property type="gene ID" value="DME_0001038701"/>
</dbReference>
<evidence type="ECO:0000256" key="2">
    <source>
        <dbReference type="SAM" id="MobiDB-lite"/>
    </source>
</evidence>
<sequence length="911" mass="108455">MEHTLTSSDHRFPHHVHHIHSHQHQCHKTTRIRYRKIEELRLRRKREKILARRKNLPKLTDIPLQKRKLLCKFRKSCYQTGNIPLLPSLKLKGNENNKEMIMKSSLEVEEEEEKEALWNGPINMNEIKLLCKYRKTCYDEIGNLRENKTNERLHLLSKRQQTAISSRKKTLKEVAKNTIRELKMKEEKAARKPKAIKIIVDKKLDDKEEEMKERLVCKYRKSCYKTGQLILNFPSHSFLPKFLTKHIHLGDPISNISFDELNLEQKKLFCKYRKSCYENGQQIIIPQERIFKYEHFIQKNEKEIPIQIKCKYRKSCYNTGVFNLTENIYDIQLENKEETKEIPLTAEHLKLFCKYRKSCYNQKALEDIERNDKCESKCDKEIPLNQELLRNDEKLVATDQKIEKDQTESQKQNINDTKEIKKKAKIQNTKIQKATKEHKTTNTRESEIIKSTKQKKLDILREKKFGDILQQNKKKEKIRKKIKGKDNISAKSSQEMAYENESIKVNQKYLKKKELKTKENSSEIRESENKNNLNKKEETAKINMTDEELSDKFNLIEKLRCKYRKSCYQSGVPPEPKDLTIYHFSKKEEEHLPIELKCKYRKSCYENGILPKIIPFHKVEPQTIKNESKKKRCKYRKSCYETGEMPKIEQKFFLESIVRKIFDEIAKEEEEIEQEMDEEQRKLKCKYRKSCYQTGILPQITKETMKTIAETMKEPISTKEQICKYRKSCYAIYDIRGGKKRLEINTRESKKIANKFGKTSLQRRTTEKKKTSDKNNKIKSEVEKKKKTKKPFDVDKELEYMQIQQQINITDEDKKHITIAEKLKCKYRHQCYNDVSVQLEMKKEEIMIKNLRRPNGAPCNIYYISCRLKVGLPIKEKAPIGPNGRKLCRKKPKDDEENKNEKNVSSSISTY</sequence>
<reference evidence="6" key="1">
    <citation type="submission" date="2017-02" db="UniProtKB">
        <authorList>
            <consortium name="WormBaseParasite"/>
        </authorList>
    </citation>
    <scope>IDENTIFICATION</scope>
</reference>
<keyword evidence="1" id="KW-0175">Coiled coil</keyword>
<evidence type="ECO:0000313" key="4">
    <source>
        <dbReference type="Proteomes" id="UP000038040"/>
    </source>
</evidence>
<gene>
    <name evidence="3" type="ORF">DME_LOCUS3857</name>
</gene>
<dbReference type="Proteomes" id="UP000274756">
    <property type="component" value="Unassembled WGS sequence"/>
</dbReference>
<evidence type="ECO:0000256" key="1">
    <source>
        <dbReference type="SAM" id="Coils"/>
    </source>
</evidence>
<dbReference type="EMBL" id="UYYG01000203">
    <property type="protein sequence ID" value="VDN53884.1"/>
    <property type="molecule type" value="Genomic_DNA"/>
</dbReference>
<protein>
    <submittedName>
        <fullName evidence="6">SET domain protein</fullName>
    </submittedName>
</protein>
<dbReference type="OrthoDB" id="5841829at2759"/>
<proteinExistence type="predicted"/>
<feature type="region of interest" description="Disordered" evidence="2">
    <location>
        <begin position="516"/>
        <end position="538"/>
    </location>
</feature>
<reference evidence="3 5" key="2">
    <citation type="submission" date="2018-11" db="EMBL/GenBank/DDBJ databases">
        <authorList>
            <consortium name="Pathogen Informatics"/>
        </authorList>
    </citation>
    <scope>NUCLEOTIDE SEQUENCE [LARGE SCALE GENOMIC DNA]</scope>
</reference>
<feature type="region of interest" description="Disordered" evidence="2">
    <location>
        <begin position="757"/>
        <end position="786"/>
    </location>
</feature>
<dbReference type="AlphaFoldDB" id="A0A0N4UQT2"/>
<feature type="coiled-coil region" evidence="1">
    <location>
        <begin position="658"/>
        <end position="689"/>
    </location>
</feature>
<feature type="compositionally biased region" description="Basic and acidic residues" evidence="2">
    <location>
        <begin position="1"/>
        <end position="11"/>
    </location>
</feature>
<name>A0A0N4UQT2_DRAME</name>
<feature type="compositionally biased region" description="Basic and acidic residues" evidence="2">
    <location>
        <begin position="764"/>
        <end position="786"/>
    </location>
</feature>